<dbReference type="EMBL" id="AP018558">
    <property type="protein sequence ID" value="BBD77813.1"/>
    <property type="molecule type" value="Genomic_DNA"/>
</dbReference>
<dbReference type="SMART" id="SM00858">
    <property type="entry name" value="SAF"/>
    <property type="match status" value="1"/>
</dbReference>
<reference evidence="5 6" key="1">
    <citation type="submission" date="2018-04" db="EMBL/GenBank/DDBJ databases">
        <title>Complete genome sequence of Hydrogenophilus thermoluteolus TH-1.</title>
        <authorList>
            <person name="Arai H."/>
        </authorList>
    </citation>
    <scope>NUCLEOTIDE SEQUENCE [LARGE SCALE GENOMIC DNA]</scope>
    <source>
        <strain evidence="5 6">TH-1</strain>
    </source>
</reference>
<evidence type="ECO:0000259" key="4">
    <source>
        <dbReference type="SMART" id="SM00858"/>
    </source>
</evidence>
<gene>
    <name evidence="5" type="primary">flgA</name>
    <name evidence="5" type="ORF">HPTL_1553</name>
</gene>
<dbReference type="PANTHER" id="PTHR36307:SF1">
    <property type="entry name" value="FLAGELLA BASAL BODY P-RING FORMATION PROTEIN FLGA"/>
    <property type="match status" value="1"/>
</dbReference>
<dbReference type="GO" id="GO:0042597">
    <property type="term" value="C:periplasmic space"/>
    <property type="evidence" value="ECO:0007669"/>
    <property type="project" value="UniProtKB-SubCell"/>
</dbReference>
<dbReference type="Gene3D" id="3.90.1210.10">
    <property type="entry name" value="Antifreeze-like/N-acetylneuraminic acid synthase C-terminal domain"/>
    <property type="match status" value="1"/>
</dbReference>
<dbReference type="GO" id="GO:0044780">
    <property type="term" value="P:bacterial-type flagellum assembly"/>
    <property type="evidence" value="ECO:0007669"/>
    <property type="project" value="InterPro"/>
</dbReference>
<keyword evidence="5" id="KW-0966">Cell projection</keyword>
<dbReference type="KEGG" id="htl:HPTL_1553"/>
<dbReference type="NCBIfam" id="TIGR03170">
    <property type="entry name" value="flgA_cterm"/>
    <property type="match status" value="1"/>
</dbReference>
<dbReference type="Proteomes" id="UP000262004">
    <property type="component" value="Chromosome"/>
</dbReference>
<keyword evidence="6" id="KW-1185">Reference proteome</keyword>
<dbReference type="AlphaFoldDB" id="A0A2Z6DZ99"/>
<evidence type="ECO:0000256" key="2">
    <source>
        <dbReference type="ARBA" id="ARBA00022729"/>
    </source>
</evidence>
<comment type="subcellular location">
    <subcellularLocation>
        <location evidence="1">Periplasm</location>
    </subcellularLocation>
</comment>
<dbReference type="InterPro" id="IPR017585">
    <property type="entry name" value="SAF_FlgA"/>
</dbReference>
<name>A0A2Z6DZ99_HYDTE</name>
<dbReference type="InterPro" id="IPR013974">
    <property type="entry name" value="SAF"/>
</dbReference>
<evidence type="ECO:0000256" key="1">
    <source>
        <dbReference type="ARBA" id="ARBA00004418"/>
    </source>
</evidence>
<dbReference type="InterPro" id="IPR039246">
    <property type="entry name" value="Flagellar_FlgA"/>
</dbReference>
<dbReference type="Gene3D" id="2.30.30.760">
    <property type="match status" value="1"/>
</dbReference>
<keyword evidence="5" id="KW-0969">Cilium</keyword>
<dbReference type="RefSeq" id="WP_170141314.1">
    <property type="nucleotide sequence ID" value="NZ_AP018558.1"/>
</dbReference>
<evidence type="ECO:0000256" key="3">
    <source>
        <dbReference type="ARBA" id="ARBA00022764"/>
    </source>
</evidence>
<feature type="domain" description="SAF" evidence="4">
    <location>
        <begin position="139"/>
        <end position="201"/>
    </location>
</feature>
<evidence type="ECO:0000313" key="5">
    <source>
        <dbReference type="EMBL" id="BBD77813.1"/>
    </source>
</evidence>
<keyword evidence="2" id="KW-0732">Signal</keyword>
<organism evidence="5 6">
    <name type="scientific">Hydrogenophilus thermoluteolus</name>
    <name type="common">Pseudomonas hydrogenothermophila</name>
    <dbReference type="NCBI Taxonomy" id="297"/>
    <lineage>
        <taxon>Bacteria</taxon>
        <taxon>Pseudomonadati</taxon>
        <taxon>Pseudomonadota</taxon>
        <taxon>Hydrogenophilia</taxon>
        <taxon>Hydrogenophilales</taxon>
        <taxon>Hydrogenophilaceae</taxon>
        <taxon>Hydrogenophilus</taxon>
    </lineage>
</organism>
<proteinExistence type="predicted"/>
<dbReference type="InterPro" id="IPR041231">
    <property type="entry name" value="FlgA_N"/>
</dbReference>
<protein>
    <submittedName>
        <fullName evidence="5">Flagella basal body P-ring formation protein FlgA</fullName>
    </submittedName>
</protein>
<keyword evidence="3" id="KW-0574">Periplasm</keyword>
<sequence length="262" mass="28709">MPDRISRRVPSERQKKAAFFRQLASFAAAKVAVLFFFTLIVSAPPARAAADQAEPTVLSQTELTRMVEDAVTPLLRGIEDRVTFEIASPSVLENRPACTAAQVDVPPGQRLWGQIMVTLRCFAPDPWTVYVPVYVRRFGTYLVTTRPLRHRETVTARDVRPVEGELTTLPEDVVRATSEAVGKELRVSVAPGQPLRSSWLVAPLVVRNGQNVTVIQHGKGFRVETEGRAMNSAAQGEAVRVMLPNRQVIEGSATADGAVVVE</sequence>
<dbReference type="PANTHER" id="PTHR36307">
    <property type="entry name" value="FLAGELLA BASAL BODY P-RING FORMATION PROTEIN FLGA"/>
    <property type="match status" value="1"/>
</dbReference>
<dbReference type="Pfam" id="PF17656">
    <property type="entry name" value="ChapFlgA_N"/>
    <property type="match status" value="1"/>
</dbReference>
<dbReference type="CDD" id="cd11614">
    <property type="entry name" value="SAF_CpaB_FlgA_like"/>
    <property type="match status" value="1"/>
</dbReference>
<evidence type="ECO:0000313" key="6">
    <source>
        <dbReference type="Proteomes" id="UP000262004"/>
    </source>
</evidence>
<accession>A0A2Z6DZ99</accession>
<keyword evidence="5" id="KW-0282">Flagellum</keyword>
<dbReference type="Pfam" id="PF13144">
    <property type="entry name" value="ChapFlgA"/>
    <property type="match status" value="1"/>
</dbReference>